<protein>
    <submittedName>
        <fullName evidence="1">Uncharacterized protein</fullName>
    </submittedName>
</protein>
<reference evidence="1" key="1">
    <citation type="journal article" date="2015" name="Nature">
        <title>Complex archaea that bridge the gap between prokaryotes and eukaryotes.</title>
        <authorList>
            <person name="Spang A."/>
            <person name="Saw J.H."/>
            <person name="Jorgensen S.L."/>
            <person name="Zaremba-Niedzwiedzka K."/>
            <person name="Martijn J."/>
            <person name="Lind A.E."/>
            <person name="van Eijk R."/>
            <person name="Schleper C."/>
            <person name="Guy L."/>
            <person name="Ettema T.J."/>
        </authorList>
    </citation>
    <scope>NUCLEOTIDE SEQUENCE</scope>
</reference>
<dbReference type="EMBL" id="LAZR01000476">
    <property type="protein sequence ID" value="KKN67390.1"/>
    <property type="molecule type" value="Genomic_DNA"/>
</dbReference>
<name>A0A0F9SEV3_9ZZZZ</name>
<evidence type="ECO:0000313" key="1">
    <source>
        <dbReference type="EMBL" id="KKN67390.1"/>
    </source>
</evidence>
<accession>A0A0F9SEV3</accession>
<proteinExistence type="predicted"/>
<dbReference type="AlphaFoldDB" id="A0A0F9SEV3"/>
<comment type="caution">
    <text evidence="1">The sequence shown here is derived from an EMBL/GenBank/DDBJ whole genome shotgun (WGS) entry which is preliminary data.</text>
</comment>
<organism evidence="1">
    <name type="scientific">marine sediment metagenome</name>
    <dbReference type="NCBI Taxonomy" id="412755"/>
    <lineage>
        <taxon>unclassified sequences</taxon>
        <taxon>metagenomes</taxon>
        <taxon>ecological metagenomes</taxon>
    </lineage>
</organism>
<gene>
    <name evidence="1" type="ORF">LCGC14_0462540</name>
</gene>
<sequence length="85" mass="9674">MKIKKINGRKYLEIEESKLFVGKATGSYTGRDGKDYTRIKFFLCENEINIGSLAKPNKEIILLKYESPQENPFSDILGGLFGGRR</sequence>